<name>A0AAW6TDF0_FAUOS</name>
<evidence type="ECO:0000313" key="1">
    <source>
        <dbReference type="EMBL" id="MDI4510506.1"/>
    </source>
</evidence>
<gene>
    <name evidence="1" type="ORF">E6P75_09835</name>
</gene>
<accession>A0AAW6TDF0</accession>
<dbReference type="EMBL" id="SSCJ01000009">
    <property type="protein sequence ID" value="MDI4510506.1"/>
    <property type="molecule type" value="Genomic_DNA"/>
</dbReference>
<evidence type="ECO:0008006" key="2">
    <source>
        <dbReference type="Google" id="ProtNLM"/>
    </source>
</evidence>
<proteinExistence type="predicted"/>
<sequence>MLCPRCEQSKILKVWIKKLSKEAFLCDECEALWFEKDNINKLTFIDYGSYMMTVNLLPIFDEIDILSEKL</sequence>
<protein>
    <recommendedName>
        <fullName evidence="2">Transcription factor zinc-finger domain-containing protein</fullName>
    </recommendedName>
</protein>
<comment type="caution">
    <text evidence="1">The sequence shown here is derived from an EMBL/GenBank/DDBJ whole genome shotgun (WGS) entry which is preliminary data.</text>
</comment>
<reference evidence="1" key="1">
    <citation type="submission" date="2019-04" db="EMBL/GenBank/DDBJ databases">
        <title>Moraxella osloensis CCUG 73412, isolated from corneal scrapings as causative agent of keratitis.</title>
        <authorList>
            <person name="Connolly G."/>
            <person name="Jaen-Luchoro D."/>
            <person name="Pinyeiro-Iglesias B."/>
            <person name="Curry A."/>
            <person name="Knowles S."/>
            <person name="Moore E.R.B."/>
        </authorList>
    </citation>
    <scope>NUCLEOTIDE SEQUENCE</scope>
    <source>
        <strain evidence="1">CCUG 73412</strain>
    </source>
</reference>
<organism evidence="1">
    <name type="scientific">Faucicola osloensis</name>
    <name type="common">Moraxella osloensis</name>
    <dbReference type="NCBI Taxonomy" id="34062"/>
    <lineage>
        <taxon>Bacteria</taxon>
        <taxon>Pseudomonadati</taxon>
        <taxon>Pseudomonadota</taxon>
        <taxon>Gammaproteobacteria</taxon>
        <taxon>Moraxellales</taxon>
        <taxon>Moraxellaceae</taxon>
        <taxon>Faucicola</taxon>
    </lineage>
</organism>
<dbReference type="AlphaFoldDB" id="A0AAW6TDF0"/>